<accession>A0A974D2N9</accession>
<sequence length="237" mass="27384">MPNKLDLQNMGSNLKQTIFAETATLKQELTNVRDSIEELEDCMTQVTADSQAQMRTLQKHDQAILDLRRHTEDLENRRSRCNIRIRGIPENVPSEELRDLAVKLFSEVLDDSGTPQIPIERIHRVGIQRGTFLCCLARFEIKEQILQKARTIDGIHYEDNILHLYQDLAVSTITQRRLLRPLTLALREEEAPTVQPGVIPGTPTRRRDFTPSRQWRKRLNAQSPTRLPNTPRNKKPP</sequence>
<evidence type="ECO:0000313" key="4">
    <source>
        <dbReference type="Proteomes" id="UP000694892"/>
    </source>
</evidence>
<evidence type="ECO:0000256" key="2">
    <source>
        <dbReference type="SAM" id="MobiDB-lite"/>
    </source>
</evidence>
<dbReference type="OMA" id="IHYEDNI"/>
<reference evidence="4" key="1">
    <citation type="journal article" date="2016" name="Nature">
        <title>Genome evolution in the allotetraploid frog Xenopus laevis.</title>
        <authorList>
            <person name="Session A.M."/>
            <person name="Uno Y."/>
            <person name="Kwon T."/>
            <person name="Chapman J.A."/>
            <person name="Toyoda A."/>
            <person name="Takahashi S."/>
            <person name="Fukui A."/>
            <person name="Hikosaka A."/>
            <person name="Suzuki A."/>
            <person name="Kondo M."/>
            <person name="van Heeringen S.J."/>
            <person name="Quigley I."/>
            <person name="Heinz S."/>
            <person name="Ogino H."/>
            <person name="Ochi H."/>
            <person name="Hellsten U."/>
            <person name="Lyons J.B."/>
            <person name="Simakov O."/>
            <person name="Putnam N."/>
            <person name="Stites J."/>
            <person name="Kuroki Y."/>
            <person name="Tanaka T."/>
            <person name="Michiue T."/>
            <person name="Watanabe M."/>
            <person name="Bogdanovic O."/>
            <person name="Lister R."/>
            <person name="Georgiou G."/>
            <person name="Paranjpe S.S."/>
            <person name="van Kruijsbergen I."/>
            <person name="Shu S."/>
            <person name="Carlson J."/>
            <person name="Kinoshita T."/>
            <person name="Ohta Y."/>
            <person name="Mawaribuchi S."/>
            <person name="Jenkins J."/>
            <person name="Grimwood J."/>
            <person name="Schmutz J."/>
            <person name="Mitros T."/>
            <person name="Mozaffari S.V."/>
            <person name="Suzuki Y."/>
            <person name="Haramoto Y."/>
            <person name="Yamamoto T.S."/>
            <person name="Takagi C."/>
            <person name="Heald R."/>
            <person name="Miller K."/>
            <person name="Haudenschild C."/>
            <person name="Kitzman J."/>
            <person name="Nakayama T."/>
            <person name="Izutsu Y."/>
            <person name="Robert J."/>
            <person name="Fortriede J."/>
            <person name="Burns K."/>
            <person name="Lotay V."/>
            <person name="Karimi K."/>
            <person name="Yasuoka Y."/>
            <person name="Dichmann D.S."/>
            <person name="Flajnik M.F."/>
            <person name="Houston D.W."/>
            <person name="Shendure J."/>
            <person name="DuPasquier L."/>
            <person name="Vize P.D."/>
            <person name="Zorn A.M."/>
            <person name="Ito M."/>
            <person name="Marcotte E.M."/>
            <person name="Wallingford J.B."/>
            <person name="Ito Y."/>
            <person name="Asashima M."/>
            <person name="Ueno N."/>
            <person name="Matsuda Y."/>
            <person name="Veenstra G.J."/>
            <person name="Fujiyama A."/>
            <person name="Harland R.M."/>
            <person name="Taira M."/>
            <person name="Rokhsar D.S."/>
        </authorList>
    </citation>
    <scope>NUCLEOTIDE SEQUENCE [LARGE SCALE GENOMIC DNA]</scope>
    <source>
        <strain evidence="4">J</strain>
    </source>
</reference>
<dbReference type="Gene3D" id="3.30.70.1820">
    <property type="entry name" value="L1 transposable element, RRM domain"/>
    <property type="match status" value="1"/>
</dbReference>
<proteinExistence type="predicted"/>
<evidence type="ECO:0000256" key="1">
    <source>
        <dbReference type="SAM" id="Coils"/>
    </source>
</evidence>
<name>A0A974D2N9_XENLA</name>
<evidence type="ECO:0008006" key="5">
    <source>
        <dbReference type="Google" id="ProtNLM"/>
    </source>
</evidence>
<dbReference type="Proteomes" id="UP000694892">
    <property type="component" value="Chromosome 4L"/>
</dbReference>
<protein>
    <recommendedName>
        <fullName evidence="5">L1 transposable element RRM domain-containing protein</fullName>
    </recommendedName>
</protein>
<keyword evidence="1" id="KW-0175">Coiled coil</keyword>
<evidence type="ECO:0000313" key="3">
    <source>
        <dbReference type="EMBL" id="OCT84434.1"/>
    </source>
</evidence>
<dbReference type="PANTHER" id="PTHR11505">
    <property type="entry name" value="L1 TRANSPOSABLE ELEMENT-RELATED"/>
    <property type="match status" value="1"/>
</dbReference>
<gene>
    <name evidence="3" type="ORF">XELAEV_18022587mg</name>
</gene>
<feature type="region of interest" description="Disordered" evidence="2">
    <location>
        <begin position="190"/>
        <end position="237"/>
    </location>
</feature>
<feature type="coiled-coil region" evidence="1">
    <location>
        <begin position="22"/>
        <end position="77"/>
    </location>
</feature>
<organism evidence="3 4">
    <name type="scientific">Xenopus laevis</name>
    <name type="common">African clawed frog</name>
    <dbReference type="NCBI Taxonomy" id="8355"/>
    <lineage>
        <taxon>Eukaryota</taxon>
        <taxon>Metazoa</taxon>
        <taxon>Chordata</taxon>
        <taxon>Craniata</taxon>
        <taxon>Vertebrata</taxon>
        <taxon>Euteleostomi</taxon>
        <taxon>Amphibia</taxon>
        <taxon>Batrachia</taxon>
        <taxon>Anura</taxon>
        <taxon>Pipoidea</taxon>
        <taxon>Pipidae</taxon>
        <taxon>Xenopodinae</taxon>
        <taxon>Xenopus</taxon>
        <taxon>Xenopus</taxon>
    </lineage>
</organism>
<dbReference type="EMBL" id="CM004472">
    <property type="protein sequence ID" value="OCT84434.1"/>
    <property type="molecule type" value="Genomic_DNA"/>
</dbReference>
<dbReference type="InterPro" id="IPR004244">
    <property type="entry name" value="Transposase_22"/>
</dbReference>
<dbReference type="AlphaFoldDB" id="A0A974D2N9"/>
<feature type="compositionally biased region" description="Polar residues" evidence="2">
    <location>
        <begin position="220"/>
        <end position="231"/>
    </location>
</feature>